<keyword evidence="3" id="KW-1185">Reference proteome</keyword>
<protein>
    <submittedName>
        <fullName evidence="2">Jg12700 protein</fullName>
    </submittedName>
</protein>
<name>A0A8S4S2P6_9NEOP</name>
<proteinExistence type="predicted"/>
<dbReference type="EMBL" id="CAKXAJ010025773">
    <property type="protein sequence ID" value="CAH2243786.1"/>
    <property type="molecule type" value="Genomic_DNA"/>
</dbReference>
<dbReference type="Proteomes" id="UP000838756">
    <property type="component" value="Unassembled WGS sequence"/>
</dbReference>
<accession>A0A8S4S2P6</accession>
<reference evidence="2" key="1">
    <citation type="submission" date="2022-03" db="EMBL/GenBank/DDBJ databases">
        <authorList>
            <person name="Lindestad O."/>
        </authorList>
    </citation>
    <scope>NUCLEOTIDE SEQUENCE</scope>
</reference>
<feature type="compositionally biased region" description="Low complexity" evidence="1">
    <location>
        <begin position="47"/>
        <end position="58"/>
    </location>
</feature>
<evidence type="ECO:0000313" key="3">
    <source>
        <dbReference type="Proteomes" id="UP000838756"/>
    </source>
</evidence>
<sequence length="102" mass="11041">MIVLAGNLHDVSELEARVDERACLVIGGGECGSSAALRARRRRRGFSARVHAGRAAAPPHRRVPPSHAAQHPADKRTTSNPIRHFLIAKIDGQEHEEGVISI</sequence>
<dbReference type="AlphaFoldDB" id="A0A8S4S2P6"/>
<organism evidence="2 3">
    <name type="scientific">Pararge aegeria aegeria</name>
    <dbReference type="NCBI Taxonomy" id="348720"/>
    <lineage>
        <taxon>Eukaryota</taxon>
        <taxon>Metazoa</taxon>
        <taxon>Ecdysozoa</taxon>
        <taxon>Arthropoda</taxon>
        <taxon>Hexapoda</taxon>
        <taxon>Insecta</taxon>
        <taxon>Pterygota</taxon>
        <taxon>Neoptera</taxon>
        <taxon>Endopterygota</taxon>
        <taxon>Lepidoptera</taxon>
        <taxon>Glossata</taxon>
        <taxon>Ditrysia</taxon>
        <taxon>Papilionoidea</taxon>
        <taxon>Nymphalidae</taxon>
        <taxon>Satyrinae</taxon>
        <taxon>Satyrini</taxon>
        <taxon>Parargina</taxon>
        <taxon>Pararge</taxon>
    </lineage>
</organism>
<gene>
    <name evidence="2" type="primary">jg12700</name>
    <name evidence="2" type="ORF">PAEG_LOCUS19870</name>
</gene>
<evidence type="ECO:0000256" key="1">
    <source>
        <dbReference type="SAM" id="MobiDB-lite"/>
    </source>
</evidence>
<evidence type="ECO:0000313" key="2">
    <source>
        <dbReference type="EMBL" id="CAH2243786.1"/>
    </source>
</evidence>
<feature type="region of interest" description="Disordered" evidence="1">
    <location>
        <begin position="43"/>
        <end position="80"/>
    </location>
</feature>
<comment type="caution">
    <text evidence="2">The sequence shown here is derived from an EMBL/GenBank/DDBJ whole genome shotgun (WGS) entry which is preliminary data.</text>
</comment>